<evidence type="ECO:0000313" key="1">
    <source>
        <dbReference type="EMBL" id="CRH02333.1"/>
    </source>
</evidence>
<proteinExistence type="predicted"/>
<dbReference type="EMBL" id="LN835309">
    <property type="protein sequence ID" value="CRH02333.1"/>
    <property type="molecule type" value="Genomic_DNA"/>
</dbReference>
<dbReference type="SUPFAM" id="SSF52540">
    <property type="entry name" value="P-loop containing nucleoside triphosphate hydrolases"/>
    <property type="match status" value="1"/>
</dbReference>
<dbReference type="OrthoDB" id="10263927at2759"/>
<keyword evidence="2" id="KW-1185">Reference proteome</keyword>
<name>A0A1J1HB95_PLARL</name>
<dbReference type="RefSeq" id="XP_028534854.1">
    <property type="nucleotide sequence ID" value="XM_028679107.1"/>
</dbReference>
<dbReference type="Gene3D" id="3.40.50.300">
    <property type="entry name" value="P-loop containing nucleotide triphosphate hydrolases"/>
    <property type="match status" value="1"/>
</dbReference>
<dbReference type="GeneID" id="39738493"/>
<dbReference type="InterPro" id="IPR027417">
    <property type="entry name" value="P-loop_NTPase"/>
</dbReference>
<evidence type="ECO:0000313" key="2">
    <source>
        <dbReference type="Proteomes" id="UP000220158"/>
    </source>
</evidence>
<dbReference type="KEGG" id="prel:PRELSG_1406300"/>
<dbReference type="PANTHER" id="PTHR33477:SF3">
    <property type="entry name" value="P-LOOP NTPASE DOMAIN-CONTAINING PROTEIN LPA1 HOMOLOG 1"/>
    <property type="match status" value="1"/>
</dbReference>
<dbReference type="OMA" id="DDEMYIC"/>
<sequence length="352" mass="41777">MSKNGHNNLIIEDIIKKHIEIKKDFIKNVINFNSRIPLVEYKKKGCEMHICSRYLFINNIFINVKKEDDKFKINFVNNDSNKLIDENKGENNMLNENIQNSLFFKNNKNLVIIISGSSGCGKSTLSCLLGFFLKIKRILSTDIIREILRKYEVKNKKFLRFSTYESWKIKINEDEDDYDEDINDMQIEEERKKRKEEIDVRNNKKVENENDTKKKKLKERCIKNYLKQCELLFSHIDDIINDHIKKNESLIIEGVHVNSEIINKLIEKYPNKIIYFLVYITDKETSIQRFSSRCNDSNDKVNKYIKNFSYINDIQTYLLETSKFLSPAINYIENVNINNSLEKVLKIIYSFA</sequence>
<accession>A0A1J1HB95</accession>
<evidence type="ECO:0008006" key="3">
    <source>
        <dbReference type="Google" id="ProtNLM"/>
    </source>
</evidence>
<protein>
    <recommendedName>
        <fullName evidence="3">Nucleoside triphosphate hydrolase</fullName>
    </recommendedName>
</protein>
<dbReference type="Proteomes" id="UP000220158">
    <property type="component" value="Chromosome 14"/>
</dbReference>
<organism evidence="1 2">
    <name type="scientific">Plasmodium relictum</name>
    <dbReference type="NCBI Taxonomy" id="85471"/>
    <lineage>
        <taxon>Eukaryota</taxon>
        <taxon>Sar</taxon>
        <taxon>Alveolata</taxon>
        <taxon>Apicomplexa</taxon>
        <taxon>Aconoidasida</taxon>
        <taxon>Haemosporida</taxon>
        <taxon>Plasmodiidae</taxon>
        <taxon>Plasmodium</taxon>
        <taxon>Plasmodium (Haemamoeba)</taxon>
    </lineage>
</organism>
<dbReference type="VEuPathDB" id="PlasmoDB:PRELSG_1406300"/>
<gene>
    <name evidence="1" type="ORF">PRELSG_1406300</name>
</gene>
<dbReference type="AlphaFoldDB" id="A0A1J1HB95"/>
<reference evidence="1 2" key="1">
    <citation type="submission" date="2015-04" db="EMBL/GenBank/DDBJ databases">
        <authorList>
            <consortium name="Pathogen Informatics"/>
        </authorList>
    </citation>
    <scope>NUCLEOTIDE SEQUENCE [LARGE SCALE GENOMIC DNA]</scope>
    <source>
        <strain evidence="1 2">SGS1</strain>
    </source>
</reference>
<dbReference type="PANTHER" id="PTHR33477">
    <property type="entry name" value="P-LOOP NTPASE DOMAIN-CONTAINING PROTEIN LPA1 HOMOLOG 1"/>
    <property type="match status" value="1"/>
</dbReference>